<feature type="non-terminal residue" evidence="1">
    <location>
        <position position="70"/>
    </location>
</feature>
<name>A0A9K3DC38_9EUKA</name>
<gene>
    <name evidence="1" type="ORF">KIPB_015945</name>
</gene>
<dbReference type="EMBL" id="BDIP01009327">
    <property type="protein sequence ID" value="GIQ92270.1"/>
    <property type="molecule type" value="Genomic_DNA"/>
</dbReference>
<feature type="non-terminal residue" evidence="1">
    <location>
        <position position="1"/>
    </location>
</feature>
<dbReference type="Proteomes" id="UP000265618">
    <property type="component" value="Unassembled WGS sequence"/>
</dbReference>
<keyword evidence="2" id="KW-1185">Reference proteome</keyword>
<organism evidence="1 2">
    <name type="scientific">Kipferlia bialata</name>
    <dbReference type="NCBI Taxonomy" id="797122"/>
    <lineage>
        <taxon>Eukaryota</taxon>
        <taxon>Metamonada</taxon>
        <taxon>Carpediemonas-like organisms</taxon>
        <taxon>Kipferlia</taxon>
    </lineage>
</organism>
<sequence>LTPGELSDPVSEFMVFSDKSVGFTSEYWDKKYTLRNAPTLTLDQQMECDRTGYMPPCDIPEFSVIYDIVD</sequence>
<accession>A0A9K3DC38</accession>
<evidence type="ECO:0000313" key="2">
    <source>
        <dbReference type="Proteomes" id="UP000265618"/>
    </source>
</evidence>
<comment type="caution">
    <text evidence="1">The sequence shown here is derived from an EMBL/GenBank/DDBJ whole genome shotgun (WGS) entry which is preliminary data.</text>
</comment>
<proteinExistence type="predicted"/>
<reference evidence="1 2" key="1">
    <citation type="journal article" date="2018" name="PLoS ONE">
        <title>The draft genome of Kipferlia bialata reveals reductive genome evolution in fornicate parasites.</title>
        <authorList>
            <person name="Tanifuji G."/>
            <person name="Takabayashi S."/>
            <person name="Kume K."/>
            <person name="Takagi M."/>
            <person name="Nakayama T."/>
            <person name="Kamikawa R."/>
            <person name="Inagaki Y."/>
            <person name="Hashimoto T."/>
        </authorList>
    </citation>
    <scope>NUCLEOTIDE SEQUENCE [LARGE SCALE GENOMIC DNA]</scope>
    <source>
        <strain evidence="1">NY0173</strain>
    </source>
</reference>
<dbReference type="AlphaFoldDB" id="A0A9K3DC38"/>
<evidence type="ECO:0000313" key="1">
    <source>
        <dbReference type="EMBL" id="GIQ92270.1"/>
    </source>
</evidence>
<dbReference type="OrthoDB" id="2192946at2759"/>
<protein>
    <submittedName>
        <fullName evidence="1">Uncharacterized protein</fullName>
    </submittedName>
</protein>